<sequence length="69" mass="7959">IENGNGETRPLKTVEDTKVKTKKITTTRPSSTNHPRRVNFLKWTPTNCSNPHKKCYIELLLTSCMMQKL</sequence>
<evidence type="ECO:0000313" key="1">
    <source>
        <dbReference type="EMBL" id="KJH41911.1"/>
    </source>
</evidence>
<dbReference type="AlphaFoldDB" id="A0A0D8XHU7"/>
<protein>
    <submittedName>
        <fullName evidence="1">Uncharacterized protein</fullName>
    </submittedName>
</protein>
<evidence type="ECO:0000313" key="2">
    <source>
        <dbReference type="Proteomes" id="UP000053766"/>
    </source>
</evidence>
<dbReference type="Proteomes" id="UP000053766">
    <property type="component" value="Unassembled WGS sequence"/>
</dbReference>
<reference evidence="2" key="2">
    <citation type="journal article" date="2016" name="Sci. Rep.">
        <title>Dictyocaulus viviparus genome, variome and transcriptome elucidate lungworm biology and support future intervention.</title>
        <authorList>
            <person name="McNulty S.N."/>
            <person name="Strube C."/>
            <person name="Rosa B.A."/>
            <person name="Martin J.C."/>
            <person name="Tyagi R."/>
            <person name="Choi Y.J."/>
            <person name="Wang Q."/>
            <person name="Hallsworth Pepin K."/>
            <person name="Zhang X."/>
            <person name="Ozersky P."/>
            <person name="Wilson R.K."/>
            <person name="Sternberg P.W."/>
            <person name="Gasser R.B."/>
            <person name="Mitreva M."/>
        </authorList>
    </citation>
    <scope>NUCLEOTIDE SEQUENCE [LARGE SCALE GENOMIC DNA]</scope>
    <source>
        <strain evidence="2">HannoverDv2000</strain>
    </source>
</reference>
<feature type="non-terminal residue" evidence="1">
    <location>
        <position position="1"/>
    </location>
</feature>
<accession>A0A0D8XHU7</accession>
<keyword evidence="2" id="KW-1185">Reference proteome</keyword>
<proteinExistence type="predicted"/>
<dbReference type="EMBL" id="KN716737">
    <property type="protein sequence ID" value="KJH41911.1"/>
    <property type="molecule type" value="Genomic_DNA"/>
</dbReference>
<gene>
    <name evidence="1" type="ORF">DICVIV_12094</name>
</gene>
<name>A0A0D8XHU7_DICVI</name>
<organism evidence="1 2">
    <name type="scientific">Dictyocaulus viviparus</name>
    <name type="common">Bovine lungworm</name>
    <dbReference type="NCBI Taxonomy" id="29172"/>
    <lineage>
        <taxon>Eukaryota</taxon>
        <taxon>Metazoa</taxon>
        <taxon>Ecdysozoa</taxon>
        <taxon>Nematoda</taxon>
        <taxon>Chromadorea</taxon>
        <taxon>Rhabditida</taxon>
        <taxon>Rhabditina</taxon>
        <taxon>Rhabditomorpha</taxon>
        <taxon>Strongyloidea</taxon>
        <taxon>Metastrongylidae</taxon>
        <taxon>Dictyocaulus</taxon>
    </lineage>
</organism>
<reference evidence="1 2" key="1">
    <citation type="submission" date="2013-11" db="EMBL/GenBank/DDBJ databases">
        <title>Draft genome of the bovine lungworm Dictyocaulus viviparus.</title>
        <authorList>
            <person name="Mitreva M."/>
        </authorList>
    </citation>
    <scope>NUCLEOTIDE SEQUENCE [LARGE SCALE GENOMIC DNA]</scope>
    <source>
        <strain evidence="1 2">HannoverDv2000</strain>
    </source>
</reference>